<evidence type="ECO:0000313" key="1">
    <source>
        <dbReference type="EMBL" id="KAG5618630.1"/>
    </source>
</evidence>
<keyword evidence="2" id="KW-1185">Reference proteome</keyword>
<feature type="non-terminal residue" evidence="1">
    <location>
        <position position="1"/>
    </location>
</feature>
<name>A0A9J6A1Z4_SOLCO</name>
<reference evidence="1 2" key="1">
    <citation type="submission" date="2020-09" db="EMBL/GenBank/DDBJ databases">
        <title>De no assembly of potato wild relative species, Solanum commersonii.</title>
        <authorList>
            <person name="Cho K."/>
        </authorList>
    </citation>
    <scope>NUCLEOTIDE SEQUENCE [LARGE SCALE GENOMIC DNA]</scope>
    <source>
        <strain evidence="1">LZ3.2</strain>
        <tissue evidence="1">Leaf</tissue>
    </source>
</reference>
<proteinExistence type="predicted"/>
<comment type="caution">
    <text evidence="1">The sequence shown here is derived from an EMBL/GenBank/DDBJ whole genome shotgun (WGS) entry which is preliminary data.</text>
</comment>
<organism evidence="1 2">
    <name type="scientific">Solanum commersonii</name>
    <name type="common">Commerson's wild potato</name>
    <name type="synonym">Commerson's nightshade</name>
    <dbReference type="NCBI Taxonomy" id="4109"/>
    <lineage>
        <taxon>Eukaryota</taxon>
        <taxon>Viridiplantae</taxon>
        <taxon>Streptophyta</taxon>
        <taxon>Embryophyta</taxon>
        <taxon>Tracheophyta</taxon>
        <taxon>Spermatophyta</taxon>
        <taxon>Magnoliopsida</taxon>
        <taxon>eudicotyledons</taxon>
        <taxon>Gunneridae</taxon>
        <taxon>Pentapetalae</taxon>
        <taxon>asterids</taxon>
        <taxon>lamiids</taxon>
        <taxon>Solanales</taxon>
        <taxon>Solanaceae</taxon>
        <taxon>Solanoideae</taxon>
        <taxon>Solaneae</taxon>
        <taxon>Solanum</taxon>
    </lineage>
</organism>
<evidence type="ECO:0000313" key="2">
    <source>
        <dbReference type="Proteomes" id="UP000824120"/>
    </source>
</evidence>
<accession>A0A9J6A1Z4</accession>
<dbReference type="AlphaFoldDB" id="A0A9J6A1Z4"/>
<gene>
    <name evidence="1" type="ORF">H5410_018454</name>
</gene>
<dbReference type="Proteomes" id="UP000824120">
    <property type="component" value="Chromosome 3"/>
</dbReference>
<sequence>MQNSSPTQLTQIFNVLNDNNQMMEDPHKGSYMAEDELTPCVIFQTVVQNDTANRDDENTNPSSLIVNEHADLSPCATTEQPYTTTHDHYSLDQNQVSSVQPVVVPSPTVTRKSSKHAKLLIWHTDYVLTKQKTRSGNCSYSIANVVYYHNISPAYRSY</sequence>
<protein>
    <submittedName>
        <fullName evidence="1">Uncharacterized protein</fullName>
    </submittedName>
</protein>
<dbReference type="EMBL" id="JACXVP010000003">
    <property type="protein sequence ID" value="KAG5618630.1"/>
    <property type="molecule type" value="Genomic_DNA"/>
</dbReference>